<sequence length="285" mass="33088">MDSASNRSASDSESNQVKSKSTTSARIFPRCKRKREDEYQTDLCSFKDEIKSMMLEQEKELKKVLREIQQSNCSIQSSIEHLIAQNEEFKKKIESLEQQRKEDRKYIAVLEDRIEDMQITTRKANFEIKNVPRKDTETKDDLMEMVMCLSKSVSSSVTRTDIKDIYRVRPKKEGSKNTPIVVETSSTLLKTNILKCSKTFNIQHKKKLRALHLGLKTGEDTPIYVSEQLTSKSSRLYFLARDLTRSKKYKFCWTAYGKVYVRREENSAIIAIRSEAQVQQLLNAS</sequence>
<feature type="domain" description="FP protein C-terminal" evidence="3">
    <location>
        <begin position="230"/>
        <end position="281"/>
    </location>
</feature>
<dbReference type="InterPro" id="IPR057251">
    <property type="entry name" value="FP_C"/>
</dbReference>
<evidence type="ECO:0000256" key="2">
    <source>
        <dbReference type="SAM" id="MobiDB-lite"/>
    </source>
</evidence>
<comment type="caution">
    <text evidence="4">The sequence shown here is derived from an EMBL/GenBank/DDBJ whole genome shotgun (WGS) entry which is preliminary data.</text>
</comment>
<dbReference type="Proteomes" id="UP000838756">
    <property type="component" value="Unassembled WGS sequence"/>
</dbReference>
<evidence type="ECO:0000259" key="3">
    <source>
        <dbReference type="Pfam" id="PF25298"/>
    </source>
</evidence>
<dbReference type="AlphaFoldDB" id="A0A8S4QF94"/>
<evidence type="ECO:0000313" key="4">
    <source>
        <dbReference type="EMBL" id="CAH2208511.1"/>
    </source>
</evidence>
<proteinExistence type="predicted"/>
<dbReference type="Gene3D" id="1.20.5.1160">
    <property type="entry name" value="Vasodilator-stimulated phosphoprotein"/>
    <property type="match status" value="1"/>
</dbReference>
<reference evidence="4" key="1">
    <citation type="submission" date="2022-03" db="EMBL/GenBank/DDBJ databases">
        <authorList>
            <person name="Lindestad O."/>
        </authorList>
    </citation>
    <scope>NUCLEOTIDE SEQUENCE</scope>
</reference>
<feature type="compositionally biased region" description="Polar residues" evidence="2">
    <location>
        <begin position="16"/>
        <end position="25"/>
    </location>
</feature>
<name>A0A8S4QF94_9NEOP</name>
<evidence type="ECO:0000256" key="1">
    <source>
        <dbReference type="SAM" id="Coils"/>
    </source>
</evidence>
<dbReference type="OrthoDB" id="7436381at2759"/>
<accession>A0A8S4QF94</accession>
<protein>
    <submittedName>
        <fullName evidence="4">Jg12306 protein</fullName>
    </submittedName>
</protein>
<keyword evidence="5" id="KW-1185">Reference proteome</keyword>
<keyword evidence="1" id="KW-0175">Coiled coil</keyword>
<gene>
    <name evidence="4" type="primary">jg12306</name>
    <name evidence="4" type="ORF">PAEG_LOCUS1119</name>
</gene>
<organism evidence="4 5">
    <name type="scientific">Pararge aegeria aegeria</name>
    <dbReference type="NCBI Taxonomy" id="348720"/>
    <lineage>
        <taxon>Eukaryota</taxon>
        <taxon>Metazoa</taxon>
        <taxon>Ecdysozoa</taxon>
        <taxon>Arthropoda</taxon>
        <taxon>Hexapoda</taxon>
        <taxon>Insecta</taxon>
        <taxon>Pterygota</taxon>
        <taxon>Neoptera</taxon>
        <taxon>Endopterygota</taxon>
        <taxon>Lepidoptera</taxon>
        <taxon>Glossata</taxon>
        <taxon>Ditrysia</taxon>
        <taxon>Papilionoidea</taxon>
        <taxon>Nymphalidae</taxon>
        <taxon>Satyrinae</taxon>
        <taxon>Satyrini</taxon>
        <taxon>Parargina</taxon>
        <taxon>Pararge</taxon>
    </lineage>
</organism>
<feature type="coiled-coil region" evidence="1">
    <location>
        <begin position="47"/>
        <end position="113"/>
    </location>
</feature>
<feature type="compositionally biased region" description="Low complexity" evidence="2">
    <location>
        <begin position="1"/>
        <end position="15"/>
    </location>
</feature>
<dbReference type="EMBL" id="CAKXAJ010003785">
    <property type="protein sequence ID" value="CAH2208511.1"/>
    <property type="molecule type" value="Genomic_DNA"/>
</dbReference>
<evidence type="ECO:0000313" key="5">
    <source>
        <dbReference type="Proteomes" id="UP000838756"/>
    </source>
</evidence>
<feature type="region of interest" description="Disordered" evidence="2">
    <location>
        <begin position="1"/>
        <end position="28"/>
    </location>
</feature>
<dbReference type="Pfam" id="PF25298">
    <property type="entry name" value="Baculo_FP_2nd"/>
    <property type="match status" value="1"/>
</dbReference>